<dbReference type="AlphaFoldDB" id="A0AAV4XNG3"/>
<name>A0AAV4XNG3_CAEEX</name>
<comment type="caution">
    <text evidence="1">The sequence shown here is derived from an EMBL/GenBank/DDBJ whole genome shotgun (WGS) entry which is preliminary data.</text>
</comment>
<organism evidence="1 2">
    <name type="scientific">Caerostris extrusa</name>
    <name type="common">Bark spider</name>
    <name type="synonym">Caerostris bankana</name>
    <dbReference type="NCBI Taxonomy" id="172846"/>
    <lineage>
        <taxon>Eukaryota</taxon>
        <taxon>Metazoa</taxon>
        <taxon>Ecdysozoa</taxon>
        <taxon>Arthropoda</taxon>
        <taxon>Chelicerata</taxon>
        <taxon>Arachnida</taxon>
        <taxon>Araneae</taxon>
        <taxon>Araneomorphae</taxon>
        <taxon>Entelegynae</taxon>
        <taxon>Araneoidea</taxon>
        <taxon>Araneidae</taxon>
        <taxon>Caerostris</taxon>
    </lineage>
</organism>
<evidence type="ECO:0000313" key="2">
    <source>
        <dbReference type="Proteomes" id="UP001054945"/>
    </source>
</evidence>
<reference evidence="1 2" key="1">
    <citation type="submission" date="2021-06" db="EMBL/GenBank/DDBJ databases">
        <title>Caerostris extrusa draft genome.</title>
        <authorList>
            <person name="Kono N."/>
            <person name="Arakawa K."/>
        </authorList>
    </citation>
    <scope>NUCLEOTIDE SEQUENCE [LARGE SCALE GENOMIC DNA]</scope>
</reference>
<dbReference type="Proteomes" id="UP001054945">
    <property type="component" value="Unassembled WGS sequence"/>
</dbReference>
<accession>A0AAV4XNG3</accession>
<dbReference type="EMBL" id="BPLR01000690">
    <property type="protein sequence ID" value="GIY96696.1"/>
    <property type="molecule type" value="Genomic_DNA"/>
</dbReference>
<protein>
    <submittedName>
        <fullName evidence="1">Uncharacterized protein</fullName>
    </submittedName>
</protein>
<keyword evidence="2" id="KW-1185">Reference proteome</keyword>
<proteinExistence type="predicted"/>
<evidence type="ECO:0000313" key="1">
    <source>
        <dbReference type="EMBL" id="GIY96696.1"/>
    </source>
</evidence>
<gene>
    <name evidence="1" type="ORF">CEXT_281771</name>
</gene>
<sequence length="173" mass="19528">MARGGNTWQCLFPKTIAFSSFFLSITKHTISRAKVAQINVPQFPPIVSPRTKTRRRTVIRFIKCDSSFVSTFRFYLLHLASFTAVNFVFARKGSGLASLGNRGSLCLRVGEMGLHRRFQHNSTCFRGIFMSPYSLVVPCDNKLDERKLFLETIGFSSHMSSCSIPIQGELVHN</sequence>